<reference evidence="1 2" key="1">
    <citation type="submission" date="2020-04" db="EMBL/GenBank/DDBJ databases">
        <title>Chromosome-level genome assembly of a cyprinid fish Onychostoma macrolepis by integration of Nanopore Sequencing, Bionano and Hi-C technology.</title>
        <authorList>
            <person name="Wang D."/>
        </authorList>
    </citation>
    <scope>NUCLEOTIDE SEQUENCE [LARGE SCALE GENOMIC DNA]</scope>
    <source>
        <strain evidence="1">SWU-2019</strain>
        <tissue evidence="1">Muscle</tissue>
    </source>
</reference>
<evidence type="ECO:0000313" key="2">
    <source>
        <dbReference type="Proteomes" id="UP000579812"/>
    </source>
</evidence>
<sequence>MGLVRGGSGCPERWTTGRFAREFILLFFTCLSPCRRQGEIVPFLSGALQGASPTLPLSLSLSVPPAHAGGPTSAEDIYDAPRVVGGFLSSDNEPV</sequence>
<dbReference type="AlphaFoldDB" id="A0A7J6DIG4"/>
<keyword evidence="2" id="KW-1185">Reference proteome</keyword>
<dbReference type="Proteomes" id="UP000579812">
    <property type="component" value="Unassembled WGS sequence"/>
</dbReference>
<evidence type="ECO:0000313" key="1">
    <source>
        <dbReference type="EMBL" id="KAF4118901.1"/>
    </source>
</evidence>
<accession>A0A7J6DIG4</accession>
<dbReference type="EMBL" id="JAAMOB010000001">
    <property type="protein sequence ID" value="KAF4118901.1"/>
    <property type="molecule type" value="Genomic_DNA"/>
</dbReference>
<protein>
    <submittedName>
        <fullName evidence="1">Uncharacterized protein</fullName>
    </submittedName>
</protein>
<proteinExistence type="predicted"/>
<gene>
    <name evidence="1" type="ORF">G5714_000952</name>
</gene>
<name>A0A7J6DIG4_9TELE</name>
<organism evidence="1 2">
    <name type="scientific">Onychostoma macrolepis</name>
    <dbReference type="NCBI Taxonomy" id="369639"/>
    <lineage>
        <taxon>Eukaryota</taxon>
        <taxon>Metazoa</taxon>
        <taxon>Chordata</taxon>
        <taxon>Craniata</taxon>
        <taxon>Vertebrata</taxon>
        <taxon>Euteleostomi</taxon>
        <taxon>Actinopterygii</taxon>
        <taxon>Neopterygii</taxon>
        <taxon>Teleostei</taxon>
        <taxon>Ostariophysi</taxon>
        <taxon>Cypriniformes</taxon>
        <taxon>Cyprinidae</taxon>
        <taxon>Acrossocheilinae</taxon>
        <taxon>Onychostoma</taxon>
    </lineage>
</organism>
<comment type="caution">
    <text evidence="1">The sequence shown here is derived from an EMBL/GenBank/DDBJ whole genome shotgun (WGS) entry which is preliminary data.</text>
</comment>